<feature type="binding site" evidence="8">
    <location>
        <position position="85"/>
    </location>
    <ligand>
        <name>3-methyl-2-oxobutanoate</name>
        <dbReference type="ChEBI" id="CHEBI:11851"/>
    </ligand>
</feature>
<dbReference type="SUPFAM" id="SSF51621">
    <property type="entry name" value="Phosphoenolpyruvate/pyruvate domain"/>
    <property type="match status" value="1"/>
</dbReference>
<evidence type="ECO:0000256" key="3">
    <source>
        <dbReference type="ARBA" id="ARBA00012618"/>
    </source>
</evidence>
<evidence type="ECO:0000256" key="7">
    <source>
        <dbReference type="PIRSR" id="PIRSR000388-1"/>
    </source>
</evidence>
<dbReference type="KEGG" id="agl:PYTT_0128"/>
<dbReference type="RefSeq" id="WP_067772224.1">
    <property type="nucleotide sequence ID" value="NZ_LIGX01000002.1"/>
</dbReference>
<feature type="binding site" evidence="9">
    <location>
        <position position="46"/>
    </location>
    <ligand>
        <name>Mg(2+)</name>
        <dbReference type="ChEBI" id="CHEBI:18420"/>
    </ligand>
</feature>
<keyword evidence="9" id="KW-0479">Metal-binding</keyword>
<keyword evidence="10" id="KW-0670">Pyruvate</keyword>
<evidence type="ECO:0000313" key="11">
    <source>
        <dbReference type="Proteomes" id="UP000176204"/>
    </source>
</evidence>
<feature type="binding site" evidence="8">
    <location>
        <begin position="46"/>
        <end position="47"/>
    </location>
    <ligand>
        <name>3-methyl-2-oxobutanoate</name>
        <dbReference type="ChEBI" id="CHEBI:11851"/>
    </ligand>
</feature>
<evidence type="ECO:0000256" key="4">
    <source>
        <dbReference type="ARBA" id="ARBA00022655"/>
    </source>
</evidence>
<keyword evidence="5" id="KW-0808">Transferase</keyword>
<dbReference type="Pfam" id="PF02548">
    <property type="entry name" value="Pantoate_transf"/>
    <property type="match status" value="1"/>
</dbReference>
<evidence type="ECO:0000313" key="10">
    <source>
        <dbReference type="EMBL" id="SEH70782.1"/>
    </source>
</evidence>
<evidence type="ECO:0000256" key="6">
    <source>
        <dbReference type="NCBIfam" id="TIGR00222"/>
    </source>
</evidence>
<dbReference type="NCBIfam" id="NF001452">
    <property type="entry name" value="PRK00311.1"/>
    <property type="match status" value="1"/>
</dbReference>
<dbReference type="CDD" id="cd06557">
    <property type="entry name" value="KPHMT-like"/>
    <property type="match status" value="1"/>
</dbReference>
<dbReference type="InterPro" id="IPR040442">
    <property type="entry name" value="Pyrv_kinase-like_dom_sf"/>
</dbReference>
<organism evidence="10 11">
    <name type="scientific">Akkermansia glycaniphila</name>
    <dbReference type="NCBI Taxonomy" id="1679444"/>
    <lineage>
        <taxon>Bacteria</taxon>
        <taxon>Pseudomonadati</taxon>
        <taxon>Verrucomicrobiota</taxon>
        <taxon>Verrucomicrobiia</taxon>
        <taxon>Verrucomicrobiales</taxon>
        <taxon>Akkermansiaceae</taxon>
        <taxon>Akkermansia</taxon>
    </lineage>
</organism>
<evidence type="ECO:0000256" key="8">
    <source>
        <dbReference type="PIRSR" id="PIRSR000388-2"/>
    </source>
</evidence>
<keyword evidence="4" id="KW-0566">Pantothenate biosynthesis</keyword>
<reference evidence="11" key="1">
    <citation type="submission" date="2016-09" db="EMBL/GenBank/DDBJ databases">
        <authorList>
            <person name="Koehorst J."/>
        </authorList>
    </citation>
    <scope>NUCLEOTIDE SEQUENCE [LARGE SCALE GENOMIC DNA]</scope>
</reference>
<evidence type="ECO:0000256" key="2">
    <source>
        <dbReference type="ARBA" id="ARBA00011424"/>
    </source>
</evidence>
<dbReference type="GO" id="GO:0016301">
    <property type="term" value="F:kinase activity"/>
    <property type="evidence" value="ECO:0007669"/>
    <property type="project" value="UniProtKB-KW"/>
</dbReference>
<feature type="binding site" evidence="9">
    <location>
        <position position="115"/>
    </location>
    <ligand>
        <name>Mg(2+)</name>
        <dbReference type="ChEBI" id="CHEBI:18420"/>
    </ligand>
</feature>
<keyword evidence="10" id="KW-0418">Kinase</keyword>
<dbReference type="InterPro" id="IPR003700">
    <property type="entry name" value="Pantoate_hydroxy_MeTrfase"/>
</dbReference>
<dbReference type="GO" id="GO:0015940">
    <property type="term" value="P:pantothenate biosynthetic process"/>
    <property type="evidence" value="ECO:0007669"/>
    <property type="project" value="UniProtKB-UniRule"/>
</dbReference>
<feature type="binding site" evidence="9">
    <location>
        <position position="85"/>
    </location>
    <ligand>
        <name>Mg(2+)</name>
        <dbReference type="ChEBI" id="CHEBI:18420"/>
    </ligand>
</feature>
<gene>
    <name evidence="10" type="ORF">PYTT_0128</name>
</gene>
<dbReference type="EC" id="2.1.2.11" evidence="3 6"/>
<dbReference type="GO" id="GO:0003864">
    <property type="term" value="F:3-methyl-2-oxobutanoate hydroxymethyltransferase activity"/>
    <property type="evidence" value="ECO:0007669"/>
    <property type="project" value="UniProtKB-UniRule"/>
</dbReference>
<evidence type="ECO:0000256" key="1">
    <source>
        <dbReference type="ARBA" id="ARBA00008676"/>
    </source>
</evidence>
<sequence>MNTPLAQAAAIRSRKGGKPIAMLTAYDYPTARTLDEAGVDILLVGDSLGMVVLGYPDTTHVTLAHMLHHGEAVARAAKRALVVVDLPINTYDTPEQALDTARKLVAAGAGAVKLEGGCDKEAHIAAITAAGIPVMGHIGLLPQNVLKEGGYKMKGKTDAEIAQLHADAQAVAHAGAFSTVIECTRADTARSITEACPIPTIGIGSGKNCCDGEVAVISDLVGAFPWFVPAFVQPRAHIAESITEAAQAWMRDVQGE</sequence>
<dbReference type="PANTHER" id="PTHR20881:SF0">
    <property type="entry name" value="3-METHYL-2-OXOBUTANOATE HYDROXYMETHYLTRANSFERASE"/>
    <property type="match status" value="1"/>
</dbReference>
<dbReference type="Gene3D" id="3.20.20.60">
    <property type="entry name" value="Phosphoenolpyruvate-binding domains"/>
    <property type="match status" value="1"/>
</dbReference>
<keyword evidence="11" id="KW-1185">Reference proteome</keyword>
<proteinExistence type="inferred from homology"/>
<feature type="binding site" evidence="8">
    <location>
        <position position="113"/>
    </location>
    <ligand>
        <name>3-methyl-2-oxobutanoate</name>
        <dbReference type="ChEBI" id="CHEBI:11851"/>
    </ligand>
</feature>
<protein>
    <recommendedName>
        <fullName evidence="3 6">3-methyl-2-oxobutanoate hydroxymethyltransferase</fullName>
        <ecNumber evidence="3 6">2.1.2.11</ecNumber>
    </recommendedName>
</protein>
<evidence type="ECO:0000256" key="9">
    <source>
        <dbReference type="PIRSR" id="PIRSR000388-3"/>
    </source>
</evidence>
<name>A0A1C7PED3_9BACT</name>
<evidence type="ECO:0000256" key="5">
    <source>
        <dbReference type="ARBA" id="ARBA00022679"/>
    </source>
</evidence>
<accession>A0A1C7PED3</accession>
<dbReference type="PATRIC" id="fig|1679444.3.peg.293"/>
<comment type="subunit">
    <text evidence="2">Homodecamer; pentamer of dimers.</text>
</comment>
<keyword evidence="9" id="KW-0460">Magnesium</keyword>
<dbReference type="STRING" id="1679444.PYTT_0128"/>
<dbReference type="PIRSF" id="PIRSF000388">
    <property type="entry name" value="Pantoate_hydroxy_MeTrfase"/>
    <property type="match status" value="1"/>
</dbReference>
<dbReference type="EMBL" id="LT629973">
    <property type="protein sequence ID" value="SEH70782.1"/>
    <property type="molecule type" value="Genomic_DNA"/>
</dbReference>
<dbReference type="InterPro" id="IPR015813">
    <property type="entry name" value="Pyrv/PenolPyrv_kinase-like_dom"/>
</dbReference>
<feature type="active site" description="Proton acceptor" evidence="7">
    <location>
        <position position="182"/>
    </location>
</feature>
<dbReference type="GO" id="GO:0000287">
    <property type="term" value="F:magnesium ion binding"/>
    <property type="evidence" value="ECO:0007669"/>
    <property type="project" value="TreeGrafter"/>
</dbReference>
<dbReference type="PANTHER" id="PTHR20881">
    <property type="entry name" value="3-METHYL-2-OXOBUTANOATE HYDROXYMETHYLTRANSFERASE"/>
    <property type="match status" value="1"/>
</dbReference>
<comment type="similarity">
    <text evidence="1">Belongs to the PanB family.</text>
</comment>
<comment type="cofactor">
    <cofactor evidence="9">
        <name>Mg(2+)</name>
        <dbReference type="ChEBI" id="CHEBI:18420"/>
    </cofactor>
    <text evidence="9">Binds 1 Mg(2+) ion per subunit.</text>
</comment>
<dbReference type="Proteomes" id="UP000176204">
    <property type="component" value="Chromosome I"/>
</dbReference>
<dbReference type="NCBIfam" id="TIGR00222">
    <property type="entry name" value="panB"/>
    <property type="match status" value="1"/>
</dbReference>
<dbReference type="OrthoDB" id="9781789at2"/>
<dbReference type="AlphaFoldDB" id="A0A1C7PED3"/>